<dbReference type="Pfam" id="PF07494">
    <property type="entry name" value="Reg_prop"/>
    <property type="match status" value="5"/>
</dbReference>
<dbReference type="Pfam" id="PF07495">
    <property type="entry name" value="Y_Y_Y"/>
    <property type="match status" value="1"/>
</dbReference>
<keyword evidence="4" id="KW-0472">Membrane</keyword>
<dbReference type="Pfam" id="PF00512">
    <property type="entry name" value="HisKA"/>
    <property type="match status" value="1"/>
</dbReference>
<keyword evidence="6" id="KW-0418">Kinase</keyword>
<reference evidence="6" key="2">
    <citation type="submission" date="2020-09" db="EMBL/GenBank/DDBJ databases">
        <authorList>
            <person name="Sun Q."/>
            <person name="Zhou Y."/>
        </authorList>
    </citation>
    <scope>NUCLEOTIDE SEQUENCE</scope>
    <source>
        <strain evidence="6">CGMCC 1.15448</strain>
    </source>
</reference>
<evidence type="ECO:0000256" key="1">
    <source>
        <dbReference type="ARBA" id="ARBA00000085"/>
    </source>
</evidence>
<dbReference type="PANTHER" id="PTHR43547">
    <property type="entry name" value="TWO-COMPONENT HISTIDINE KINASE"/>
    <property type="match status" value="1"/>
</dbReference>
<dbReference type="FunFam" id="1.10.287.130:FF:000045">
    <property type="entry name" value="Two-component system sensor histidine kinase/response regulator"/>
    <property type="match status" value="1"/>
</dbReference>
<keyword evidence="7" id="KW-1185">Reference proteome</keyword>
<keyword evidence="4" id="KW-0812">Transmembrane</keyword>
<keyword evidence="6" id="KW-0808">Transferase</keyword>
<comment type="caution">
    <text evidence="6">The sequence shown here is derived from an EMBL/GenBank/DDBJ whole genome shotgun (WGS) entry which is preliminary data.</text>
</comment>
<evidence type="ECO:0000256" key="3">
    <source>
        <dbReference type="ARBA" id="ARBA00022553"/>
    </source>
</evidence>
<dbReference type="InterPro" id="IPR011047">
    <property type="entry name" value="Quinoprotein_ADH-like_sf"/>
</dbReference>
<dbReference type="Pfam" id="PF02518">
    <property type="entry name" value="HATPase_c"/>
    <property type="match status" value="1"/>
</dbReference>
<dbReference type="Gene3D" id="2.130.10.10">
    <property type="entry name" value="YVTN repeat-like/Quinoprotein amine dehydrogenase"/>
    <property type="match status" value="2"/>
</dbReference>
<keyword evidence="4" id="KW-1133">Transmembrane helix</keyword>
<dbReference type="InterPro" id="IPR015943">
    <property type="entry name" value="WD40/YVTN_repeat-like_dom_sf"/>
</dbReference>
<proteinExistence type="predicted"/>
<dbReference type="SUPFAM" id="SSF47384">
    <property type="entry name" value="Homodimeric domain of signal transducing histidine kinase"/>
    <property type="match status" value="1"/>
</dbReference>
<feature type="domain" description="Histidine kinase" evidence="5">
    <location>
        <begin position="832"/>
        <end position="1048"/>
    </location>
</feature>
<dbReference type="InterPro" id="IPR036097">
    <property type="entry name" value="HisK_dim/P_sf"/>
</dbReference>
<dbReference type="InterPro" id="IPR004358">
    <property type="entry name" value="Sig_transdc_His_kin-like_C"/>
</dbReference>
<sequence length="1056" mass="119956">MVTTRTFILAIASLFMGSALFGQPYYFRHLQVENGLSNNAVICSLQDKKGFLWFGTKDGLDRFDGYSFKIFRNDPDDSSSIGSNFIHCLYEDQKGLLWVGTEKGLYRFDAATESFRVVDGAADGPIRDVVMDGSGDLWFISGFTLMELPVGRQRLDYFDIGRYFEATSLCISADGTLWVSSAAGLLYRWNQGTHAFTGFDLFDHSDQTQDRWLERVYATAGGTLLVGTATQGAKLFDVRTSAYKDILTYNEDRTAVFARNFIQTSDDECWIGTESGVYIYNSRTGQVLNLRKKYNDPYSLSDNAVYTFCKDKEGGIWAGTYFGGVNYYPRQYNAFRKYFPKSGENSLDGYVVREIHQDSYGNLWIGTEDAGLNRLDTATGLFTHFLPTGARGSISYSNIHGLLVHSNCLWIGTFEHGLDIMDIPSGKVIRHYSTGNGEHDLRSSFIYCIYQDPSGGILLGTTRGAYAYDSSKDYFTPLPGMPLYNWYSCLLRDKKGGFWAGTYGNGVHYYNALTGKSRDFRYKMGDRRSLGSDRVNSIFEDSSGSLWFATEGGLCRYDAATEDFTRFTTREGFPTNFILSILEDEKAVLWISTSKGLVCFNPRTQRLTNYTKDNGLLNDQFNFSSAYRDAGGRMYFGSVKGMISFRPWDFIPNSFVPPVYFTGFQVDNKELPIARKGSPLRQSLPFSDNIVLDHNQSTFSIDFAALGYTAPEMTEYAYKMDGLDKGWTHLKTNRKVYFTGLASGHYVFRVKASNSSGVWNEQEAKLSIEVLPPWWASLWACAFYIFFGGVCIWYAIRIYHRNVEEKNRRKIEHLERIKEKEIFNAKIEFFTNVAHEIRTPLTLIRGPLEKVIKKAGAVTEIKDSLRIMEKNTLRLIDLTNQLLDFRQTEIGGFSLNFVKANIPELLEDNYISFKPLAEQKNLRFELSLPVARLCAYVDTDAFNKILANLFSNAVKYAEGKVIIFLRPFDEGDTYFTIEISNDGYQIPYEMREKIFEPFFRLKETEKQKGTGIGLALSRSLAQLHKGVLVLKVPEDGLNTFSLTIPIHQENEFNLTL</sequence>
<dbReference type="Proteomes" id="UP000607559">
    <property type="component" value="Unassembled WGS sequence"/>
</dbReference>
<dbReference type="GO" id="GO:0000155">
    <property type="term" value="F:phosphorelay sensor kinase activity"/>
    <property type="evidence" value="ECO:0007669"/>
    <property type="project" value="InterPro"/>
</dbReference>
<reference evidence="6" key="1">
    <citation type="journal article" date="2014" name="Int. J. Syst. Evol. Microbiol.">
        <title>Complete genome sequence of Corynebacterium casei LMG S-19264T (=DSM 44701T), isolated from a smear-ripened cheese.</title>
        <authorList>
            <consortium name="US DOE Joint Genome Institute (JGI-PGF)"/>
            <person name="Walter F."/>
            <person name="Albersmeier A."/>
            <person name="Kalinowski J."/>
            <person name="Ruckert C."/>
        </authorList>
    </citation>
    <scope>NUCLEOTIDE SEQUENCE</scope>
    <source>
        <strain evidence="6">CGMCC 1.15448</strain>
    </source>
</reference>
<dbReference type="SUPFAM" id="SSF50998">
    <property type="entry name" value="Quinoprotein alcohol dehydrogenase-like"/>
    <property type="match status" value="1"/>
</dbReference>
<dbReference type="InterPro" id="IPR005467">
    <property type="entry name" value="His_kinase_dom"/>
</dbReference>
<dbReference type="EC" id="2.7.13.3" evidence="2"/>
<protein>
    <recommendedName>
        <fullName evidence="2">histidine kinase</fullName>
        <ecNumber evidence="2">2.7.13.3</ecNumber>
    </recommendedName>
</protein>
<evidence type="ECO:0000313" key="6">
    <source>
        <dbReference type="EMBL" id="GGA99357.1"/>
    </source>
</evidence>
<dbReference type="InterPro" id="IPR011123">
    <property type="entry name" value="Y_Y_Y"/>
</dbReference>
<evidence type="ECO:0000259" key="5">
    <source>
        <dbReference type="PROSITE" id="PS50109"/>
    </source>
</evidence>
<dbReference type="InterPro" id="IPR013783">
    <property type="entry name" value="Ig-like_fold"/>
</dbReference>
<dbReference type="SUPFAM" id="SSF55874">
    <property type="entry name" value="ATPase domain of HSP90 chaperone/DNA topoisomerase II/histidine kinase"/>
    <property type="match status" value="1"/>
</dbReference>
<gene>
    <name evidence="6" type="ORF">GCM10011511_23340</name>
</gene>
<comment type="catalytic activity">
    <reaction evidence="1">
        <text>ATP + protein L-histidine = ADP + protein N-phospho-L-histidine.</text>
        <dbReference type="EC" id="2.7.13.3"/>
    </reaction>
</comment>
<keyword evidence="3" id="KW-0597">Phosphoprotein</keyword>
<dbReference type="InterPro" id="IPR003661">
    <property type="entry name" value="HisK_dim/P_dom"/>
</dbReference>
<dbReference type="Gene3D" id="3.30.565.10">
    <property type="entry name" value="Histidine kinase-like ATPase, C-terminal domain"/>
    <property type="match status" value="1"/>
</dbReference>
<evidence type="ECO:0000313" key="7">
    <source>
        <dbReference type="Proteomes" id="UP000607559"/>
    </source>
</evidence>
<dbReference type="PANTHER" id="PTHR43547:SF2">
    <property type="entry name" value="HYBRID SIGNAL TRANSDUCTION HISTIDINE KINASE C"/>
    <property type="match status" value="1"/>
</dbReference>
<dbReference type="AlphaFoldDB" id="A0A8J2UD69"/>
<dbReference type="EMBL" id="BMJC01000002">
    <property type="protein sequence ID" value="GGA99357.1"/>
    <property type="molecule type" value="Genomic_DNA"/>
</dbReference>
<dbReference type="SMART" id="SM00387">
    <property type="entry name" value="HATPase_c"/>
    <property type="match status" value="1"/>
</dbReference>
<dbReference type="InterPro" id="IPR003594">
    <property type="entry name" value="HATPase_dom"/>
</dbReference>
<dbReference type="InterPro" id="IPR011110">
    <property type="entry name" value="Reg_prop"/>
</dbReference>
<evidence type="ECO:0000256" key="4">
    <source>
        <dbReference type="SAM" id="Phobius"/>
    </source>
</evidence>
<dbReference type="PROSITE" id="PS50109">
    <property type="entry name" value="HIS_KIN"/>
    <property type="match status" value="1"/>
</dbReference>
<dbReference type="FunFam" id="2.60.40.10:FF:000791">
    <property type="entry name" value="Two-component system sensor histidine kinase/response regulator"/>
    <property type="match status" value="1"/>
</dbReference>
<name>A0A8J2UD69_9BACT</name>
<evidence type="ECO:0000256" key="2">
    <source>
        <dbReference type="ARBA" id="ARBA00012438"/>
    </source>
</evidence>
<dbReference type="SUPFAM" id="SSF63829">
    <property type="entry name" value="Calcium-dependent phosphotriesterase"/>
    <property type="match status" value="1"/>
</dbReference>
<dbReference type="SMART" id="SM00388">
    <property type="entry name" value="HisKA"/>
    <property type="match status" value="1"/>
</dbReference>
<dbReference type="RefSeq" id="WP_188931687.1">
    <property type="nucleotide sequence ID" value="NZ_BMJC01000002.1"/>
</dbReference>
<dbReference type="InterPro" id="IPR036890">
    <property type="entry name" value="HATPase_C_sf"/>
</dbReference>
<dbReference type="PRINTS" id="PR00344">
    <property type="entry name" value="BCTRLSENSOR"/>
</dbReference>
<dbReference type="CDD" id="cd00082">
    <property type="entry name" value="HisKA"/>
    <property type="match status" value="1"/>
</dbReference>
<dbReference type="Gene3D" id="2.60.40.10">
    <property type="entry name" value="Immunoglobulins"/>
    <property type="match status" value="1"/>
</dbReference>
<dbReference type="Gene3D" id="1.10.287.130">
    <property type="match status" value="1"/>
</dbReference>
<feature type="transmembrane region" description="Helical" evidence="4">
    <location>
        <begin position="774"/>
        <end position="796"/>
    </location>
</feature>
<organism evidence="6 7">
    <name type="scientific">Puia dinghuensis</name>
    <dbReference type="NCBI Taxonomy" id="1792502"/>
    <lineage>
        <taxon>Bacteria</taxon>
        <taxon>Pseudomonadati</taxon>
        <taxon>Bacteroidota</taxon>
        <taxon>Chitinophagia</taxon>
        <taxon>Chitinophagales</taxon>
        <taxon>Chitinophagaceae</taxon>
        <taxon>Puia</taxon>
    </lineage>
</organism>
<accession>A0A8J2UD69</accession>